<dbReference type="InterPro" id="IPR015255">
    <property type="entry name" value="Vitellinogen_open_b-sht"/>
</dbReference>
<dbReference type="Gene3D" id="2.20.50.20">
    <property type="entry name" value="Lipovitellin. Chain A, domain 3"/>
    <property type="match status" value="1"/>
</dbReference>
<dbReference type="Gene3D" id="2.20.80.10">
    <property type="entry name" value="Lipovitellin-phosvitin complex, chain A, domain 4"/>
    <property type="match status" value="1"/>
</dbReference>
<dbReference type="GO" id="GO:0005576">
    <property type="term" value="C:extracellular region"/>
    <property type="evidence" value="ECO:0007669"/>
    <property type="project" value="UniProtKB-SubCell"/>
</dbReference>
<dbReference type="InterPro" id="IPR001747">
    <property type="entry name" value="Vitellogenin_N"/>
</dbReference>
<feature type="signal peptide" evidence="11">
    <location>
        <begin position="1"/>
        <end position="20"/>
    </location>
</feature>
<evidence type="ECO:0000256" key="8">
    <source>
        <dbReference type="ARBA" id="ARBA00023157"/>
    </source>
</evidence>
<dbReference type="Pfam" id="PF09172">
    <property type="entry name" value="Vit_open_b-sht"/>
    <property type="match status" value="1"/>
</dbReference>
<dbReference type="SMART" id="SM01169">
    <property type="entry name" value="DUF1943"/>
    <property type="match status" value="1"/>
</dbReference>
<dbReference type="SUPFAM" id="SSF53300">
    <property type="entry name" value="vWA-like"/>
    <property type="match status" value="1"/>
</dbReference>
<dbReference type="SUPFAM" id="SSF56968">
    <property type="entry name" value="Lipovitellin-phosvitin complex, beta-sheet shell regions"/>
    <property type="match status" value="2"/>
</dbReference>
<dbReference type="InterPro" id="IPR009454">
    <property type="entry name" value="Lipid_transpt_open_b-sht"/>
</dbReference>
<feature type="domain" description="Vitellogenin" evidence="12">
    <location>
        <begin position="46"/>
        <end position="660"/>
    </location>
</feature>
<feature type="domain" description="VWFD" evidence="13">
    <location>
        <begin position="3597"/>
        <end position="3766"/>
    </location>
</feature>
<evidence type="ECO:0000256" key="3">
    <source>
        <dbReference type="ARBA" id="ARBA00022525"/>
    </source>
</evidence>
<dbReference type="GO" id="GO:0032991">
    <property type="term" value="C:protein-containing complex"/>
    <property type="evidence" value="ECO:0007669"/>
    <property type="project" value="UniProtKB-ARBA"/>
</dbReference>
<dbReference type="SMART" id="SM00638">
    <property type="entry name" value="LPD_N"/>
    <property type="match status" value="1"/>
</dbReference>
<dbReference type="Pfam" id="PF01347">
    <property type="entry name" value="Vitellogenin_N"/>
    <property type="match status" value="1"/>
</dbReference>
<dbReference type="PROSITE" id="PS51233">
    <property type="entry name" value="VWFD"/>
    <property type="match status" value="1"/>
</dbReference>
<keyword evidence="7" id="KW-0446">Lipid-binding</keyword>
<dbReference type="EMBL" id="OU896720">
    <property type="protein sequence ID" value="CAG9816912.1"/>
    <property type="molecule type" value="Genomic_DNA"/>
</dbReference>
<evidence type="ECO:0000256" key="10">
    <source>
        <dbReference type="PROSITE-ProRule" id="PRU00557"/>
    </source>
</evidence>
<evidence type="ECO:0000256" key="7">
    <source>
        <dbReference type="ARBA" id="ARBA00023121"/>
    </source>
</evidence>
<comment type="subcellular location">
    <subcellularLocation>
        <location evidence="1">Secreted</location>
    </subcellularLocation>
</comment>
<dbReference type="SMART" id="SM00216">
    <property type="entry name" value="VWD"/>
    <property type="match status" value="1"/>
</dbReference>
<reference evidence="14" key="1">
    <citation type="submission" date="2022-01" db="EMBL/GenBank/DDBJ databases">
        <authorList>
            <person name="King R."/>
        </authorList>
    </citation>
    <scope>NUCLEOTIDE SEQUENCE</scope>
</reference>
<keyword evidence="15" id="KW-1185">Reference proteome</keyword>
<dbReference type="InterPro" id="IPR015819">
    <property type="entry name" value="Lipid_transp_b-sht_shell"/>
</dbReference>
<evidence type="ECO:0000259" key="13">
    <source>
        <dbReference type="PROSITE" id="PS51233"/>
    </source>
</evidence>
<keyword evidence="2" id="KW-0813">Transport</keyword>
<protein>
    <recommendedName>
        <fullName evidence="16">Vitellogenin domain-containing protein</fullName>
    </recommendedName>
</protein>
<evidence type="ECO:0000256" key="2">
    <source>
        <dbReference type="ARBA" id="ARBA00022448"/>
    </source>
</evidence>
<evidence type="ECO:0000313" key="14">
    <source>
        <dbReference type="EMBL" id="CAG9816912.1"/>
    </source>
</evidence>
<name>A0A9N9WZ88_PHACE</name>
<dbReference type="PROSITE" id="PS51211">
    <property type="entry name" value="VITELLOGENIN"/>
    <property type="match status" value="1"/>
</dbReference>
<evidence type="ECO:0008006" key="16">
    <source>
        <dbReference type="Google" id="ProtNLM"/>
    </source>
</evidence>
<evidence type="ECO:0000256" key="9">
    <source>
        <dbReference type="ARBA" id="ARBA00023180"/>
    </source>
</evidence>
<dbReference type="GO" id="GO:0008289">
    <property type="term" value="F:lipid binding"/>
    <property type="evidence" value="ECO:0007669"/>
    <property type="project" value="UniProtKB-KW"/>
</dbReference>
<dbReference type="PANTHER" id="PTHR23345:SF15">
    <property type="entry name" value="VITELLOGENIN 1-RELATED"/>
    <property type="match status" value="1"/>
</dbReference>
<accession>A0A9N9WZ88</accession>
<proteinExistence type="predicted"/>
<dbReference type="Gene3D" id="1.25.10.20">
    <property type="entry name" value="Vitellinogen, superhelical"/>
    <property type="match status" value="1"/>
</dbReference>
<keyword evidence="9" id="KW-0325">Glycoprotein</keyword>
<dbReference type="InterPro" id="IPR050733">
    <property type="entry name" value="Vitellogenin/Apolipophorin"/>
</dbReference>
<dbReference type="GO" id="GO:0005319">
    <property type="term" value="F:lipid transporter activity"/>
    <property type="evidence" value="ECO:0007669"/>
    <property type="project" value="InterPro"/>
</dbReference>
<dbReference type="Pfam" id="PF06448">
    <property type="entry name" value="DUF1081"/>
    <property type="match status" value="1"/>
</dbReference>
<sequence>MMTRFRQFVGILFLATLVSSQYNPLKDPDVCGLPVCQGDNNRKFKYDSDIQRDYRYSVLVGTLFNGTSHNESSLYIEGNVSLSFLTPCDGLLALSDFKLREKSPKHGGEDPNHADSKLFANMMTEHSLRFSFKDGIIAELCPKPTEQEWVLNFKRGILSLLQNSMNRLDLDHSAEEEDVRGVCPTDYRVIGAKETTLLIEKTKHLDRCRWKSRLQSPIKSIPIFQTNRKNNNVLKSSSSCTLSVDHNIYKEINCKETYLLQGFSNNGEGPTTTVMQKLLLVDESSRIPNEESEIEKRVSIIFDYNTSSKLTHEDSTKAGDFIKKLCLQDNMPDRSALADLFTELILEIRSLSYPTLMNLYEHSGKICQTGSKHLLDALPYVSNSVSMAVMREIINKKGIPEGTVNGWIYSMSTIANPDEEVMEVASKILQENNSSNTALGISSLAYTYCSQHSDCSSNDAVESIVNYLESNFLQSRERGDIDGMIIALKALSNIGVISQKFEQELFKVIENSEVDVGIRVAAVETFRRYSCEDTRSYFERIFINQDVNSEVRIASYLRIMTCPTYLLIRSIRNSLLTEEVNQVGSFVWSHLKNILKTANPSKIEVQSLLSDSDLVKKFNTDIRKFSRNFEGSIFFEEYNMGGNYEGNVIFSPSSYIPRSAMLNLTIDLFGEAVNIFEVYGRAEGFEHYLESLFGPTGSSHTLKEDLMDKLRYPRSTTNNQIIRSQVEKLPNLLRNATKDPKLLVGFKIFGNDATFSSFRGDDEIQGAVQNLNPVYHLKRILSGKEINYNKSAMFLDGKYVVPSGAGLPLSLTTTGTASINIKLYGSLKAAGFSREKELEVDLTADIEPTVSVDLTGEMSVDAYFANVGIKLKANVYTDTAVQSFVKIRGTKLASVKFSLPRKKNEIISIKSQLFVKRRGVEELQEGISKNVISKSACSWPVVDETVGLKLCTEYNFINVSRMDNIPYFLVAGPAGLRCFLHKSDPTANIYLFEYKMNQRKDSSIVTLIFDTPGSAVKRLMSVNLTIDRQSQNLTLLLQSSAGTVLARGKYKNTPDEKSIQVAIDINNKKHFDASASIKRNRMKNGFSYTPDIYLGVNGERVFRFSGNVDLMSKKGISQYSVELKFETKRFYSKLYGYITTSGTSIQASLFNDYKFQHTKEQRVTFEFSGANRSRKNMIVFDGAYNLVSTAYPNMNVAANATFQKSGNHMDLKIKVRQNPLRPNHPDADKRTLNFDLLLSYKSFIDNKRLFKAVTSLSRQSSNLALKGEFIYETFRYDVNMAASVSYGKNKEISTTVYWSHPRSTLEQFHTHINITIPSFTPMVVKLDVEEKIPKEYTIDFNGVWFSGHSISAAGFYLDNSDALSSSHRLKLLLRSPSFKETTIDLQFHRDNNVLRVDLKGVYDNVDTYELFINNQIVSEHTSTNEARIKYKHKVYSYHDTVYDGDYKKIEAEIYLAELRDIAFSLYILNKDDNKSLGFDLNWDANRDPNQKLMISANYKKYDSFDYTADFIVSYPGRKIKGDYKFLLQKQHIDILTSLGWAEGRRFQISVDAYYEYERRLYLEIAAELHTPFDNWKTTKLDGKFEHENNKYDLHGVVSWERRQMVAFDIFGDYTSREPYFSCKYSCSVSSTIDRIPNINTTIQHMQNETNFDTDLHLMYNPDFVIGGESRWKVESDSVFTNLTGTLRTRSPFKGLNRGILVSKMVLKEGNYLRGAAQMEIDHKKMDVDMEGYFKKLTDCRLTVNATTIDDDYQLRFIVSTERRQLVSMISYPSGKVGTEIILSLNSITDFDTRFILATPLEFLQDVIVVAKLIPEEADFRVSWNFLVVGFSGIWHYANVTDFQYSYKIYTPIEDFEENGIVGKLVLMEGLDLEFSIKLSIYKLGTKLYCQPKSKPLEALNVHLKNVYSRSKQSTLDGKDVPAIFSWEGLIELDIIIYPTMKGQLEIEQKGTVYSLQSKLIMPQGVANIFDEFEYADILKMRNALEITTPYSTFEHITSNMELEVEAGQKYLLGFNFDYQNRTKLIQSRVLAKYLVDTKGNEERIYNVTLRINTPFEAFPKLDLFGAIEAEENFYQTKLLFNTNGSDISMDTTTEIDNGLLELTSQFHVTTPSIYIPPCNLRLVKLFSDTDNHLEINLKIPEKIRGDIYFKAAWLIRSRNEFRTMIKLETPFMGLENTTAGLDVHISTVKSSVWTVVRMNPIDIDLNATLQNDVLTANSEIIVNRKRFPISVICKILRASENRREFRGDLKIKDTLYVITGDAVSVSTLPSKVSIKFSPKDNSSPITLDYQLNPTALGKYELVGNIKYSEQFTRFGADLTFKNKFNWDLHLQVDTSNNDEFTINSQAISDGNTIQLNVQGYTPIPKLENPKLGATYSVKGLQHDIQGFFEVTDARGNASMSIVWIFLENMFVQTVGRFENREYTSESSMKAFYKNPDESFQLLNLGGDIQIDKFWGSGTNMTLTLPPERGMGLLAHIRVPDETNEVHSLLADLKYTKNIKNIGYLLKYRTSSSLKKYGMWGDISMEDKTNLSGNIELEWKGERFNNFANLKRSGKTLDLIYKLKTPKFIDRQLLVTEIKYKSSGDHHNLTCDAFYPEFRSVAHATVDYEELANMNGMFNITIPHRSLNYTGAYFKTETNTIAYNRYIKVFWDGDNAVLDNKCHIKNGPTLFHRKMEGDLIIELPLSTRHIALVNYVYDKKAQNSIGDAKVDYNGEKVLEGKYTCLSESRAGSDKDTIHVELNNRMFPIGADYVYRHEYSVSKDGINAASLENKHVHLYHLQNRSRLNVKGELNIRTSRSGQEYFITAIHSNRIVRFWTDYDVIDKEYKQHSRLELSPSNWIEYDLNLFDRTLDERYDAQQVVINVTYPRRSFTAQGFYNISDSIVTSDVSLMWDKDIKTVQAGLDWRRASPHREQLLLMIKHPSFERDVTLRSEYGYNKSAIDGHIIVDYSLNPDQRLTLDGKINDNSDSVTYNYTYNILAKHNATNLKLNSRGDFYWDASSFGTKHVTNYQRSYLPLSISETSARINMDQNEIELKKDNIASGKSYFWGRYDGKYPVYTANMSAAYDTNDTEGEFYINFQQKLLYLNLNMTEDGSQSLRMYGVIPDARSAVFDIWREYEDKRVSDVAYYLKLNHSRLIMSSLRWRPELIADLQSDVRGAVMKFYIDTLEGINNTKQYVKAESLDAINGIWLEAKPRIQAFLTDLRNLTAIEEDIEELKLFLNNSYEANEFYIRDIISTVNYMFDELALKSHFQSLPKIVQEIWSVMGDSGQKLKKSVLWVIEKIKFYYKETTEFIHELITGDPVEHLSTGIERLVEKYDRFIKELHVAAIQYMENLWSQISSLIVDYWHKSLASLEPTFLKMIHYLESIGWDTVKGFLDFLYQRKNQIIESPYFAKIAKFSHDIDNFYKDITGNNTLVSIYKYSEVGWRFITEKYINSIPFGKEIMDIVDEIMTELKQIGEIPSIKYLMNKWYESYEYFRYYYFYFDMETRIHKVMKLVYTKICDLSVTALEYDNRHRKPKTKFIFEPKDGIMVWEQKLPMSWHAFNETPNFKEIPEIKRIYEIKHYLEVAQGSFWEFYYDFKPLSDPSQWFPPFKGHAMLTGSNYFVTFDKNYYHFQGKCTYLLATDYVDRNFTLLGSYNDIGRTNELVLILGKHIVHIYIFENKVIIDDAKLELLPAQIGETYLFREAGLFKVESTLGFVLECNMKFHTCTFEMSGWYYGKTAGLWGTYNNEPSDDLSTLDNHRAINSSLEIFGNSWALEKSCKSSSTKRDEPKVSNPPRIAAMCEEFFTSKVSQLSTCFPRIAKDHFLSMCLDSRSEEEACMSAVSYINLCSYANTPLRIPDTCVKCNLLNGTEKQEGDFIRLHGSDVPKTADVVFIVETKKCNRDIKKLRNFDILVELLEKELGELNIKNNKYAVVTFGGDGVFDEPRSIVVDGKTFADSKSIMPYFDNMPLGNGNADIFNGIMFAYSLIFRTGVSKNFVLIPCSECNHNNMLHDYSTIHQLLSESAISLHILMNDHFAVQKDREGKIPFGIDRRYAYTKRDIRSLLGDQPLRKSIILPKSTLGPCLSLALETNGTIFSAKYLEAEKKNAKKMSTVFAKSLARSAMPPQCLDCECTAADTGISYMECFICTMTNSTRLNFEVLGLDDEDMTLFDGFNF</sequence>
<evidence type="ECO:0000256" key="11">
    <source>
        <dbReference type="SAM" id="SignalP"/>
    </source>
</evidence>
<dbReference type="InterPro" id="IPR015816">
    <property type="entry name" value="Vitellinogen_b-sht_N"/>
</dbReference>
<dbReference type="Gene3D" id="2.30.230.10">
    <property type="entry name" value="Lipovitellin, beta-sheet shell regions, chain A"/>
    <property type="match status" value="1"/>
</dbReference>
<reference evidence="14" key="2">
    <citation type="submission" date="2022-10" db="EMBL/GenBank/DDBJ databases">
        <authorList>
            <consortium name="ENA_rothamsted_submissions"/>
            <consortium name="culmorum"/>
            <person name="King R."/>
        </authorList>
    </citation>
    <scope>NUCLEOTIDE SEQUENCE</scope>
</reference>
<keyword evidence="3" id="KW-0964">Secreted</keyword>
<dbReference type="InterPro" id="IPR011030">
    <property type="entry name" value="Lipovitellin_superhlx_dom"/>
</dbReference>
<dbReference type="GO" id="GO:0045735">
    <property type="term" value="F:nutrient reservoir activity"/>
    <property type="evidence" value="ECO:0007669"/>
    <property type="project" value="UniProtKB-KW"/>
</dbReference>
<dbReference type="InterPro" id="IPR015817">
    <property type="entry name" value="Vitellinogen_open_b-sht_sub1"/>
</dbReference>
<dbReference type="InterPro" id="IPR001846">
    <property type="entry name" value="VWF_type-D"/>
</dbReference>
<keyword evidence="8" id="KW-1015">Disulfide bond</keyword>
<dbReference type="OrthoDB" id="6484170at2759"/>
<evidence type="ECO:0000256" key="5">
    <source>
        <dbReference type="ARBA" id="ARBA00022761"/>
    </source>
</evidence>
<gene>
    <name evidence="14" type="ORF">PHAECO_LOCUS4146</name>
</gene>
<feature type="chain" id="PRO_5040333744" description="Vitellogenin domain-containing protein" evidence="11">
    <location>
        <begin position="21"/>
        <end position="4162"/>
    </location>
</feature>
<dbReference type="InterPro" id="IPR036465">
    <property type="entry name" value="vWFA_dom_sf"/>
</dbReference>
<evidence type="ECO:0000256" key="6">
    <source>
        <dbReference type="ARBA" id="ARBA00023055"/>
    </source>
</evidence>
<comment type="caution">
    <text evidence="10">Lacks conserved residue(s) required for the propagation of feature annotation.</text>
</comment>
<dbReference type="Pfam" id="PF00094">
    <property type="entry name" value="VWD"/>
    <property type="match status" value="1"/>
</dbReference>
<dbReference type="SUPFAM" id="SSF48431">
    <property type="entry name" value="Lipovitellin-phosvitin complex, superhelical domain"/>
    <property type="match status" value="1"/>
</dbReference>
<organism evidence="14 15">
    <name type="scientific">Phaedon cochleariae</name>
    <name type="common">Mustard beetle</name>
    <dbReference type="NCBI Taxonomy" id="80249"/>
    <lineage>
        <taxon>Eukaryota</taxon>
        <taxon>Metazoa</taxon>
        <taxon>Ecdysozoa</taxon>
        <taxon>Arthropoda</taxon>
        <taxon>Hexapoda</taxon>
        <taxon>Insecta</taxon>
        <taxon>Pterygota</taxon>
        <taxon>Neoptera</taxon>
        <taxon>Endopterygota</taxon>
        <taxon>Coleoptera</taxon>
        <taxon>Polyphaga</taxon>
        <taxon>Cucujiformia</taxon>
        <taxon>Chrysomeloidea</taxon>
        <taxon>Chrysomelidae</taxon>
        <taxon>Chrysomelinae</taxon>
        <taxon>Chrysomelini</taxon>
        <taxon>Phaedon</taxon>
    </lineage>
</organism>
<dbReference type="Proteomes" id="UP001153737">
    <property type="component" value="Chromosome 14"/>
</dbReference>
<keyword evidence="6" id="KW-0445">Lipid transport</keyword>
<keyword evidence="4 11" id="KW-0732">Signal</keyword>
<keyword evidence="5" id="KW-0758">Storage protein</keyword>
<dbReference type="PANTHER" id="PTHR23345">
    <property type="entry name" value="VITELLOGENIN-RELATED"/>
    <property type="match status" value="1"/>
</dbReference>
<evidence type="ECO:0000256" key="1">
    <source>
        <dbReference type="ARBA" id="ARBA00004613"/>
    </source>
</evidence>
<evidence type="ECO:0000256" key="4">
    <source>
        <dbReference type="ARBA" id="ARBA00022729"/>
    </source>
</evidence>
<evidence type="ECO:0000313" key="15">
    <source>
        <dbReference type="Proteomes" id="UP001153737"/>
    </source>
</evidence>
<evidence type="ECO:0000259" key="12">
    <source>
        <dbReference type="PROSITE" id="PS51211"/>
    </source>
</evidence>
<dbReference type="FunFam" id="2.20.50.20:FF:000007">
    <property type="entry name" value="von Willebrand factor type D domaincontaining protein"/>
    <property type="match status" value="1"/>
</dbReference>